<name>A0A1T4SYY5_9HYPH</name>
<feature type="domain" description="Glutamine amidotransferase type-2" evidence="5">
    <location>
        <begin position="34"/>
        <end position="126"/>
    </location>
</feature>
<dbReference type="PANTHER" id="PTHR43284:SF1">
    <property type="entry name" value="ASPARAGINE SYNTHETASE"/>
    <property type="match status" value="1"/>
</dbReference>
<dbReference type="InterPro" id="IPR029055">
    <property type="entry name" value="Ntn_hydrolases_N"/>
</dbReference>
<dbReference type="InterPro" id="IPR014729">
    <property type="entry name" value="Rossmann-like_a/b/a_fold"/>
</dbReference>
<dbReference type="AlphaFoldDB" id="A0A1T4SYY5"/>
<dbReference type="Gene3D" id="3.40.50.620">
    <property type="entry name" value="HUPs"/>
    <property type="match status" value="2"/>
</dbReference>
<feature type="domain" description="Asparagine synthetase" evidence="4">
    <location>
        <begin position="209"/>
        <end position="509"/>
    </location>
</feature>
<dbReference type="GO" id="GO:0004066">
    <property type="term" value="F:asparagine synthase (glutamine-hydrolyzing) activity"/>
    <property type="evidence" value="ECO:0007669"/>
    <property type="project" value="UniProtKB-EC"/>
</dbReference>
<dbReference type="EC" id="6.3.5.4" evidence="2"/>
<dbReference type="SUPFAM" id="SSF52402">
    <property type="entry name" value="Adenine nucleotide alpha hydrolases-like"/>
    <property type="match status" value="1"/>
</dbReference>
<dbReference type="Pfam" id="PF00733">
    <property type="entry name" value="Asn_synthase"/>
    <property type="match status" value="1"/>
</dbReference>
<dbReference type="SUPFAM" id="SSF56235">
    <property type="entry name" value="N-terminal nucleophile aminohydrolases (Ntn hydrolases)"/>
    <property type="match status" value="1"/>
</dbReference>
<evidence type="ECO:0000256" key="3">
    <source>
        <dbReference type="ARBA" id="ARBA00048741"/>
    </source>
</evidence>
<protein>
    <recommendedName>
        <fullName evidence="2">asparagine synthase (glutamine-hydrolyzing)</fullName>
        <ecNumber evidence="2">6.3.5.4</ecNumber>
    </recommendedName>
</protein>
<organism evidence="6 7">
    <name type="scientific">Enhydrobacter aerosaccus</name>
    <dbReference type="NCBI Taxonomy" id="225324"/>
    <lineage>
        <taxon>Bacteria</taxon>
        <taxon>Pseudomonadati</taxon>
        <taxon>Pseudomonadota</taxon>
        <taxon>Alphaproteobacteria</taxon>
        <taxon>Hyphomicrobiales</taxon>
        <taxon>Enhydrobacter</taxon>
    </lineage>
</organism>
<gene>
    <name evidence="6" type="ORF">SAMN02745126_05320</name>
</gene>
<keyword evidence="7" id="KW-1185">Reference proteome</keyword>
<dbReference type="InterPro" id="IPR001962">
    <property type="entry name" value="Asn_synthase"/>
</dbReference>
<evidence type="ECO:0000259" key="5">
    <source>
        <dbReference type="Pfam" id="PF13537"/>
    </source>
</evidence>
<comment type="catalytic activity">
    <reaction evidence="3">
        <text>L-aspartate + L-glutamine + ATP + H2O = L-asparagine + L-glutamate + AMP + diphosphate + H(+)</text>
        <dbReference type="Rhea" id="RHEA:12228"/>
        <dbReference type="ChEBI" id="CHEBI:15377"/>
        <dbReference type="ChEBI" id="CHEBI:15378"/>
        <dbReference type="ChEBI" id="CHEBI:29985"/>
        <dbReference type="ChEBI" id="CHEBI:29991"/>
        <dbReference type="ChEBI" id="CHEBI:30616"/>
        <dbReference type="ChEBI" id="CHEBI:33019"/>
        <dbReference type="ChEBI" id="CHEBI:58048"/>
        <dbReference type="ChEBI" id="CHEBI:58359"/>
        <dbReference type="ChEBI" id="CHEBI:456215"/>
        <dbReference type="EC" id="6.3.5.4"/>
    </reaction>
</comment>
<dbReference type="GO" id="GO:0006529">
    <property type="term" value="P:asparagine biosynthetic process"/>
    <property type="evidence" value="ECO:0007669"/>
    <property type="project" value="InterPro"/>
</dbReference>
<evidence type="ECO:0000313" key="7">
    <source>
        <dbReference type="Proteomes" id="UP000190092"/>
    </source>
</evidence>
<comment type="pathway">
    <text evidence="1">Amino-acid biosynthesis; L-asparagine biosynthesis; L-asparagine from L-aspartate (L-Gln route): step 1/1.</text>
</comment>
<evidence type="ECO:0000259" key="4">
    <source>
        <dbReference type="Pfam" id="PF00733"/>
    </source>
</evidence>
<dbReference type="PANTHER" id="PTHR43284">
    <property type="entry name" value="ASPARAGINE SYNTHETASE (GLUTAMINE-HYDROLYZING)"/>
    <property type="match status" value="1"/>
</dbReference>
<dbReference type="Proteomes" id="UP000190092">
    <property type="component" value="Unassembled WGS sequence"/>
</dbReference>
<dbReference type="Gene3D" id="3.60.20.10">
    <property type="entry name" value="Glutamine Phosphoribosylpyrophosphate, subunit 1, domain 1"/>
    <property type="match status" value="1"/>
</dbReference>
<evidence type="ECO:0000256" key="2">
    <source>
        <dbReference type="ARBA" id="ARBA00012737"/>
    </source>
</evidence>
<dbReference type="Pfam" id="PF13537">
    <property type="entry name" value="GATase_7"/>
    <property type="match status" value="1"/>
</dbReference>
<evidence type="ECO:0000256" key="1">
    <source>
        <dbReference type="ARBA" id="ARBA00005187"/>
    </source>
</evidence>
<dbReference type="InterPro" id="IPR017932">
    <property type="entry name" value="GATase_2_dom"/>
</dbReference>
<reference evidence="7" key="1">
    <citation type="submission" date="2017-02" db="EMBL/GenBank/DDBJ databases">
        <authorList>
            <person name="Varghese N."/>
            <person name="Submissions S."/>
        </authorList>
    </citation>
    <scope>NUCLEOTIDE SEQUENCE [LARGE SCALE GENOMIC DNA]</scope>
    <source>
        <strain evidence="7">ATCC 27094</strain>
    </source>
</reference>
<proteinExistence type="predicted"/>
<dbReference type="STRING" id="225324.SAMN02745126_05320"/>
<accession>A0A1T4SYY5</accession>
<dbReference type="EMBL" id="FUWJ01000011">
    <property type="protein sequence ID" value="SKA33342.1"/>
    <property type="molecule type" value="Genomic_DNA"/>
</dbReference>
<evidence type="ECO:0000313" key="6">
    <source>
        <dbReference type="EMBL" id="SKA33342.1"/>
    </source>
</evidence>
<sequence length="577" mass="65400">MIVSLGRARQAAFLCRSDDTSTIDGEACSIEAYAERFWIVGRVRLDGRSDLKARLAAQGEDIETASDAMLCLRAYAAWGERFTDFISGDLAFAIWDGAKEHLLAVRDQLGKRSLFHARTGSTWLISDSLDWIADRLPTAVAFDDYWIADFLTVGFSQEVERTVYRDIHRLAPAHLLCLSDAGPSLRKYWRLEVEEPLYLPRAADYGDRYRELLSKAIADRLPSGRIGIAMSGGLDSTTMAACAVELCRDRSRIVAECEQYQELTESREGYYAGLVAQRLGIELQLVKADDLVYDPHWQSRALWHDEPTVYFVNAQNCRALYGQLAGWASVWFDGEGPDNALTFDRDAYFHWLWRRGSWGRLAGSALQYAWIKGAEGWRASLQRRLGRSAERPRAAVGSIPSWLSGDFVARCHLAERLRDLGQRPESSHPWHPEAIASFTSPIWARYFDDFRFYQSLAPCVWRHPYLDLRVLQFMLSVPPVPWAWKKRLVRVAMRGRLPDEVLYREKTALVGAGQAGLIRRHGLPEIASVSPLDSYIDWRALRADQLSDGEIDTAIASHALAHWFALRQQKHCSASVI</sequence>
<dbReference type="InterPro" id="IPR051786">
    <property type="entry name" value="ASN_synthetase/amidase"/>
</dbReference>